<organism evidence="1 2">
    <name type="scientific">Pluteus cervinus</name>
    <dbReference type="NCBI Taxonomy" id="181527"/>
    <lineage>
        <taxon>Eukaryota</taxon>
        <taxon>Fungi</taxon>
        <taxon>Dikarya</taxon>
        <taxon>Basidiomycota</taxon>
        <taxon>Agaricomycotina</taxon>
        <taxon>Agaricomycetes</taxon>
        <taxon>Agaricomycetidae</taxon>
        <taxon>Agaricales</taxon>
        <taxon>Pluteineae</taxon>
        <taxon>Pluteaceae</taxon>
        <taxon>Pluteus</taxon>
    </lineage>
</organism>
<gene>
    <name evidence="1" type="ORF">BDN72DRAFT_825131</name>
</gene>
<sequence>MYFTLVCRARAHQPLIKFLGKHGPPLALRPGPHPAAPLEMREQFSAIISKRTETESSVGGNVASYSEYWQAPRRLWQSRDISEAEIKAILSGGATAW</sequence>
<accession>A0ACD3AH58</accession>
<evidence type="ECO:0000313" key="2">
    <source>
        <dbReference type="Proteomes" id="UP000308600"/>
    </source>
</evidence>
<keyword evidence="2" id="KW-1185">Reference proteome</keyword>
<dbReference type="EMBL" id="ML208456">
    <property type="protein sequence ID" value="TFK64917.1"/>
    <property type="molecule type" value="Genomic_DNA"/>
</dbReference>
<dbReference type="Proteomes" id="UP000308600">
    <property type="component" value="Unassembled WGS sequence"/>
</dbReference>
<protein>
    <submittedName>
        <fullName evidence="1">Uncharacterized protein</fullName>
    </submittedName>
</protein>
<evidence type="ECO:0000313" key="1">
    <source>
        <dbReference type="EMBL" id="TFK64917.1"/>
    </source>
</evidence>
<proteinExistence type="predicted"/>
<name>A0ACD3AH58_9AGAR</name>
<reference evidence="1 2" key="1">
    <citation type="journal article" date="2019" name="Nat. Ecol. Evol.">
        <title>Megaphylogeny resolves global patterns of mushroom evolution.</title>
        <authorList>
            <person name="Varga T."/>
            <person name="Krizsan K."/>
            <person name="Foldi C."/>
            <person name="Dima B."/>
            <person name="Sanchez-Garcia M."/>
            <person name="Sanchez-Ramirez S."/>
            <person name="Szollosi G.J."/>
            <person name="Szarkandi J.G."/>
            <person name="Papp V."/>
            <person name="Albert L."/>
            <person name="Andreopoulos W."/>
            <person name="Angelini C."/>
            <person name="Antonin V."/>
            <person name="Barry K.W."/>
            <person name="Bougher N.L."/>
            <person name="Buchanan P."/>
            <person name="Buyck B."/>
            <person name="Bense V."/>
            <person name="Catcheside P."/>
            <person name="Chovatia M."/>
            <person name="Cooper J."/>
            <person name="Damon W."/>
            <person name="Desjardin D."/>
            <person name="Finy P."/>
            <person name="Geml J."/>
            <person name="Haridas S."/>
            <person name="Hughes K."/>
            <person name="Justo A."/>
            <person name="Karasinski D."/>
            <person name="Kautmanova I."/>
            <person name="Kiss B."/>
            <person name="Kocsube S."/>
            <person name="Kotiranta H."/>
            <person name="LaButti K.M."/>
            <person name="Lechner B.E."/>
            <person name="Liimatainen K."/>
            <person name="Lipzen A."/>
            <person name="Lukacs Z."/>
            <person name="Mihaltcheva S."/>
            <person name="Morgado L.N."/>
            <person name="Niskanen T."/>
            <person name="Noordeloos M.E."/>
            <person name="Ohm R.A."/>
            <person name="Ortiz-Santana B."/>
            <person name="Ovrebo C."/>
            <person name="Racz N."/>
            <person name="Riley R."/>
            <person name="Savchenko A."/>
            <person name="Shiryaev A."/>
            <person name="Soop K."/>
            <person name="Spirin V."/>
            <person name="Szebenyi C."/>
            <person name="Tomsovsky M."/>
            <person name="Tulloss R.E."/>
            <person name="Uehling J."/>
            <person name="Grigoriev I.V."/>
            <person name="Vagvolgyi C."/>
            <person name="Papp T."/>
            <person name="Martin F.M."/>
            <person name="Miettinen O."/>
            <person name="Hibbett D.S."/>
            <person name="Nagy L.G."/>
        </authorList>
    </citation>
    <scope>NUCLEOTIDE SEQUENCE [LARGE SCALE GENOMIC DNA]</scope>
    <source>
        <strain evidence="1 2">NL-1719</strain>
    </source>
</reference>